<dbReference type="SUPFAM" id="SSF55781">
    <property type="entry name" value="GAF domain-like"/>
    <property type="match status" value="1"/>
</dbReference>
<dbReference type="PROSITE" id="PS50112">
    <property type="entry name" value="PAS"/>
    <property type="match status" value="1"/>
</dbReference>
<dbReference type="InterPro" id="IPR035965">
    <property type="entry name" value="PAS-like_dom_sf"/>
</dbReference>
<dbReference type="Gene3D" id="3.30.565.10">
    <property type="entry name" value="Histidine kinase-like ATPase, C-terminal domain"/>
    <property type="match status" value="1"/>
</dbReference>
<protein>
    <submittedName>
        <fullName evidence="4">PAS/PAC sensor protein</fullName>
    </submittedName>
</protein>
<reference evidence="5" key="1">
    <citation type="submission" date="2015-07" db="EMBL/GenBank/DDBJ databases">
        <title>Draft genome sequence of Streptomyces sp. CMAA 1322, a bacterium isolated from Caatinga biome, from dry forest semiarid of Brazil.</title>
        <authorList>
            <person name="Santos S.N."/>
            <person name="Gacesa R."/>
            <person name="Taketani R.G."/>
            <person name="Long P.F."/>
            <person name="Melo I.S."/>
        </authorList>
    </citation>
    <scope>NUCLEOTIDE SEQUENCE [LARGE SCALE GENOMIC DNA]</scope>
    <source>
        <strain evidence="5">CMAA 1322</strain>
    </source>
</reference>
<evidence type="ECO:0000259" key="3">
    <source>
        <dbReference type="PROSITE" id="PS50113"/>
    </source>
</evidence>
<dbReference type="SUPFAM" id="SSF81606">
    <property type="entry name" value="PP2C-like"/>
    <property type="match status" value="1"/>
</dbReference>
<dbReference type="RefSeq" id="WP_049714679.1">
    <property type="nucleotide sequence ID" value="NZ_LFXA01000002.1"/>
</dbReference>
<dbReference type="STRING" id="1678637.AC230_05065"/>
<dbReference type="Proteomes" id="UP000037288">
    <property type="component" value="Unassembled WGS sequence"/>
</dbReference>
<dbReference type="InterPro" id="IPR001932">
    <property type="entry name" value="PPM-type_phosphatase-like_dom"/>
</dbReference>
<dbReference type="PANTHER" id="PTHR43156:SF2">
    <property type="entry name" value="STAGE II SPORULATION PROTEIN E"/>
    <property type="match status" value="1"/>
</dbReference>
<evidence type="ECO:0000313" key="5">
    <source>
        <dbReference type="Proteomes" id="UP000037288"/>
    </source>
</evidence>
<dbReference type="InterPro" id="IPR000700">
    <property type="entry name" value="PAS-assoc_C"/>
</dbReference>
<accession>A0A0K9XLG0</accession>
<dbReference type="InterPro" id="IPR003018">
    <property type="entry name" value="GAF"/>
</dbReference>
<dbReference type="CDD" id="cd00130">
    <property type="entry name" value="PAS"/>
    <property type="match status" value="1"/>
</dbReference>
<dbReference type="NCBIfam" id="TIGR00229">
    <property type="entry name" value="sensory_box"/>
    <property type="match status" value="1"/>
</dbReference>
<dbReference type="SMART" id="SM00091">
    <property type="entry name" value="PAS"/>
    <property type="match status" value="1"/>
</dbReference>
<sequence>MDTNAEQDPRNRRYDPAAFGEWAFVQFPIGIAVYDRDNRLVRVNDEMVRLVGMTEEEMRGRRMTEFLTGQPFEEFAEIAARVLRTGDPVRTDNYFPAPGDGHERATACFFTPLTDGDGAVQGVSIAALDITEEYRAQQRLALVGDASARIGTTLDATRTAVELAEATVGRFADAVGVDLLESGTPAAAPVLRRTAWRTVADGPAPPAATAYTVPPGSPPALALASGKPSLHGIDEPGVREWAEACGLLSGTAGDGHDRTDDGRGKADGVHSLLLLPLNARASVVGLALFARSGTTEPFDAHDLPLAEEIGARTAVCIDNAHRYARERSVALTLQRSLLPARLPSHSAVDVTSRYLPATSQAGIGGDWYDVIPLSGARVALVVGDIVGYGLQASATMGRLRAAVRTLADIDLPPDELLTHLDDLVLQLGQDRAAEGDEPREMGASCLYAVYDPVTRHCVMARAGHPPPVLVTPGGPARFVDLPSGPHLGVGGLPFESLELELPEGSLLALYTDGLVGGDGPEPGSGSETLREMLGRSSGSLDRTCDQVLGALLPERPADDIALLLARTRALDRGQVADWELPPHPSSVADARKRVLGQLEEWGLEDLAFTTELVVSELVTNAIRHAEPPVRLRLIRNGALICEVSDGSSTSPRMRRARAFDEGGRGLLLVAQLCRRWGTRFTAGGKTIWAEQPLTGAV</sequence>
<dbReference type="EMBL" id="LFXA01000002">
    <property type="protein sequence ID" value="KNB53941.1"/>
    <property type="molecule type" value="Genomic_DNA"/>
</dbReference>
<dbReference type="AlphaFoldDB" id="A0A0K9XLG0"/>
<dbReference type="PATRIC" id="fig|1678637.3.peg.1103"/>
<dbReference type="SUPFAM" id="SSF55785">
    <property type="entry name" value="PYP-like sensor domain (PAS domain)"/>
    <property type="match status" value="1"/>
</dbReference>
<dbReference type="FunFam" id="3.30.565.10:FF:000028">
    <property type="entry name" value="PAS sensor protein"/>
    <property type="match status" value="1"/>
</dbReference>
<evidence type="ECO:0000256" key="1">
    <source>
        <dbReference type="ARBA" id="ARBA00022801"/>
    </source>
</evidence>
<dbReference type="PROSITE" id="PS50113">
    <property type="entry name" value="PAC"/>
    <property type="match status" value="1"/>
</dbReference>
<dbReference type="PANTHER" id="PTHR43156">
    <property type="entry name" value="STAGE II SPORULATION PROTEIN E-RELATED"/>
    <property type="match status" value="1"/>
</dbReference>
<dbReference type="InterPro" id="IPR013656">
    <property type="entry name" value="PAS_4"/>
</dbReference>
<dbReference type="GO" id="GO:0016791">
    <property type="term" value="F:phosphatase activity"/>
    <property type="evidence" value="ECO:0007669"/>
    <property type="project" value="TreeGrafter"/>
</dbReference>
<dbReference type="Gene3D" id="3.30.450.20">
    <property type="entry name" value="PAS domain"/>
    <property type="match status" value="1"/>
</dbReference>
<evidence type="ECO:0000259" key="2">
    <source>
        <dbReference type="PROSITE" id="PS50112"/>
    </source>
</evidence>
<dbReference type="InterPro" id="IPR000014">
    <property type="entry name" value="PAS"/>
</dbReference>
<evidence type="ECO:0000313" key="4">
    <source>
        <dbReference type="EMBL" id="KNB53941.1"/>
    </source>
</evidence>
<keyword evidence="5" id="KW-1185">Reference proteome</keyword>
<dbReference type="InterPro" id="IPR052016">
    <property type="entry name" value="Bact_Sigma-Reg"/>
</dbReference>
<dbReference type="SUPFAM" id="SSF55874">
    <property type="entry name" value="ATPase domain of HSP90 chaperone/DNA topoisomerase II/histidine kinase"/>
    <property type="match status" value="1"/>
</dbReference>
<dbReference type="OrthoDB" id="118142at2"/>
<dbReference type="InterPro" id="IPR036890">
    <property type="entry name" value="HATPase_C_sf"/>
</dbReference>
<dbReference type="InterPro" id="IPR003594">
    <property type="entry name" value="HATPase_dom"/>
</dbReference>
<dbReference type="FunFam" id="3.60.40.10:FF:000031">
    <property type="entry name" value="PAS sensor protein"/>
    <property type="match status" value="1"/>
</dbReference>
<gene>
    <name evidence="4" type="ORF">AC230_05065</name>
</gene>
<dbReference type="Pfam" id="PF07228">
    <property type="entry name" value="SpoIIE"/>
    <property type="match status" value="1"/>
</dbReference>
<dbReference type="Gene3D" id="3.30.450.40">
    <property type="match status" value="1"/>
</dbReference>
<dbReference type="CDD" id="cd16936">
    <property type="entry name" value="HATPase_RsbW-like"/>
    <property type="match status" value="1"/>
</dbReference>
<keyword evidence="1" id="KW-0378">Hydrolase</keyword>
<comment type="caution">
    <text evidence="4">The sequence shown here is derived from an EMBL/GenBank/DDBJ whole genome shotgun (WGS) entry which is preliminary data.</text>
</comment>
<proteinExistence type="predicted"/>
<dbReference type="SMART" id="SM00331">
    <property type="entry name" value="PP2C_SIG"/>
    <property type="match status" value="1"/>
</dbReference>
<organism evidence="4 5">
    <name type="scientific">Streptomyces caatingaensis</name>
    <dbReference type="NCBI Taxonomy" id="1678637"/>
    <lineage>
        <taxon>Bacteria</taxon>
        <taxon>Bacillati</taxon>
        <taxon>Actinomycetota</taxon>
        <taxon>Actinomycetes</taxon>
        <taxon>Kitasatosporales</taxon>
        <taxon>Streptomycetaceae</taxon>
        <taxon>Streptomyces</taxon>
    </lineage>
</organism>
<dbReference type="InterPro" id="IPR029016">
    <property type="entry name" value="GAF-like_dom_sf"/>
</dbReference>
<dbReference type="Pfam" id="PF13581">
    <property type="entry name" value="HATPase_c_2"/>
    <property type="match status" value="1"/>
</dbReference>
<dbReference type="Pfam" id="PF08448">
    <property type="entry name" value="PAS_4"/>
    <property type="match status" value="1"/>
</dbReference>
<feature type="domain" description="PAS" evidence="2">
    <location>
        <begin position="31"/>
        <end position="86"/>
    </location>
</feature>
<dbReference type="InterPro" id="IPR036457">
    <property type="entry name" value="PPM-type-like_dom_sf"/>
</dbReference>
<dbReference type="SMART" id="SM00065">
    <property type="entry name" value="GAF"/>
    <property type="match status" value="1"/>
</dbReference>
<name>A0A0K9XLG0_9ACTN</name>
<feature type="domain" description="PAC" evidence="3">
    <location>
        <begin position="89"/>
        <end position="142"/>
    </location>
</feature>
<dbReference type="Gene3D" id="3.60.40.10">
    <property type="entry name" value="PPM-type phosphatase domain"/>
    <property type="match status" value="1"/>
</dbReference>